<feature type="region of interest" description="Disordered" evidence="6">
    <location>
        <begin position="72"/>
        <end position="214"/>
    </location>
</feature>
<feature type="domain" description="BRCT" evidence="7">
    <location>
        <begin position="1589"/>
        <end position="1667"/>
    </location>
</feature>
<feature type="compositionally biased region" description="Basic and acidic residues" evidence="6">
    <location>
        <begin position="826"/>
        <end position="844"/>
    </location>
</feature>
<feature type="compositionally biased region" description="Acidic residues" evidence="6">
    <location>
        <begin position="961"/>
        <end position="973"/>
    </location>
</feature>
<keyword evidence="3" id="KW-0539">Nucleus</keyword>
<sequence length="1719" mass="190320">MDTSGIEATQALPIDDYEDEFDQLETGPVWLSFMCPFRKDLLARNIHCLKGLSREHACIEIHGDSHLIYDKGSRNRTRRNTDPAADDSDETGSESMFQTAPSDEMLDETREEPVNAESRLLGDPDEGLESDASCDILEPTQQNGNNELGSRSTMGDKTLDMVLPESGSDTEDEIDASKPPPTLHKKEEEDDDGKSDTSEEFVLEGDTDTEDNVNDQDLMAAPTLACETQAVDDTVAVGDFETQVIDRETDKQAELDETVAVTDGETQVIDEHASEEAFGTAREKCTVNFDDATQVIDDVDNEVKKGVEAEAGELETQVIAEDATQVIDVQPNIKGRKNSGDAYCVETQVFENESTQVFDNKKDTEDEMDSTQVFDNISPQNKVIKTPDINRQSGDNQATQVFDGDEHKNVSVGQENSGNLANEKFDDSDIEMFDINAAATLAHSHDESHINESVKKDQHHETDATQVLEDATVAVDDDELSSKKCPQKVQEEECTQVLDDATVAVVDSGESPVRENKVSRKMNVSDDATQVFDDATVAVEDEDESPVKKNKASQKLNVSDDATQVFDDATVAVVDEDEIPVRKSMANKNKLNISDDATQVFDDKTDEEKNDEKCKELKNTQVDTDATQVIEDATVDVSRTDPNAATQVFDEAVAVEDNYGKKKGKGKRTTKGKKVPGAAVHVAEIETDATQVLDDVNTDKKIIDQDATTQVFDEIVGGHEVVQNKSKRKGRKLAAEGEATHIDTEAATHEIEPETVPVEDLESGENDATENTESKTQPSAKRGRRGKATVENITLENTEKTNYQPKINSRSRRGRTNAEVEEAADDEKKETEEETKDVEHDHSIGRQSRSRNKKDVPATAKTSNRSTRGMKGINDEKHENEDNEDEKAKTSTEEHESEDKELEKAKTSNESTRKKRGKPAEDQEGQNEADEKEKKTANEEAATQVYASDSESEATQKFGVVDDDATQDLDEVTDISQTPPVPEVIVSPSKTPLKSALASPEKRKGSPSPKKVAFVKREEPMEMDCEIKVETSEDAKVKEEVTSHEEKPTRRGGRSKQAKANVKAEDGFGEVSAADESKTEPETFDKVVARRGKRMVKVEKDTKDLVSADLEKVETSEVDKVGARRGKSNVKIEKDTEELESADLEKVGKSIMKIEKDTDELVDTNSEKGETSQVHTVGPRRGKRGINKKKNTELKSSDMEIAETSEVPVKKSRRGGKLDETKDEEPSATNVEKRKSKIMMIEKIEDKCDEKESDNEIKVHSNDKPGSGNKQTRGRLNKAESESETANKNKVEITNRRGTRKNVSENPDAVDDGAIEEKAVITGLKRASRSKVRTDDVDKATHVDESVERKGKRATRNKTSEEDESSLSDGKQGSSGKANTSRDRATSSKGGEEKTEAEVEAHEDTEVVIEKVGRGKTNTRTKQKIVESQEDTKDNIKSQDDSEHKVTSGRKGRSVRSKQKPVENIEQSDNSENSSQDSIRGSRRTRQVKEESSDKNEVEAVGKRNGGQKRKESDSDSQKSEEEKPDKRQKTEAAATPASKRRSRNLAETPKHLHKRVSAVYTPKSTGKSVVSEVTNSPTLRKTTTEGHRAKVMFTGVVDEQGEKIVKDLGGELVGDVTMVTHLVTDQVRRTMKFLCCVARGVPIVSPEWLKASKDSGMFLDPTPFLVKDDASEKKYKFILHLSLDRARDKPMLQGIYIAVCWCKVELFNKTVYCHCIYF</sequence>
<name>A0ABY7FN18_MYAAR</name>
<feature type="region of interest" description="Disordered" evidence="6">
    <location>
        <begin position="1158"/>
        <end position="1556"/>
    </location>
</feature>
<evidence type="ECO:0000256" key="4">
    <source>
        <dbReference type="ARBA" id="ARBA00023858"/>
    </source>
</evidence>
<dbReference type="Gene3D" id="3.40.50.10190">
    <property type="entry name" value="BRCT domain"/>
    <property type="match status" value="1"/>
</dbReference>
<feature type="compositionally biased region" description="Acidic residues" evidence="6">
    <location>
        <begin position="757"/>
        <end position="770"/>
    </location>
</feature>
<reference evidence="8" key="1">
    <citation type="submission" date="2022-11" db="EMBL/GenBank/DDBJ databases">
        <title>Centuries of genome instability and evolution in soft-shell clam transmissible cancer (bioRxiv).</title>
        <authorList>
            <person name="Hart S.F.M."/>
            <person name="Yonemitsu M.A."/>
            <person name="Giersch R.M."/>
            <person name="Beal B.F."/>
            <person name="Arriagada G."/>
            <person name="Davis B.W."/>
            <person name="Ostrander E.A."/>
            <person name="Goff S.P."/>
            <person name="Metzger M.J."/>
        </authorList>
    </citation>
    <scope>NUCLEOTIDE SEQUENCE</scope>
    <source>
        <strain evidence="8">MELC-2E11</strain>
        <tissue evidence="8">Siphon/mantle</tissue>
    </source>
</reference>
<feature type="compositionally biased region" description="Basic and acidic residues" evidence="6">
    <location>
        <begin position="1487"/>
        <end position="1502"/>
    </location>
</feature>
<protein>
    <recommendedName>
        <fullName evidence="4">PAX-interacting protein 1</fullName>
    </recommendedName>
    <alternativeName>
        <fullName evidence="5">PAX transactivation activation domain-interacting protein</fullName>
    </alternativeName>
</protein>
<dbReference type="PANTHER" id="PTHR23196">
    <property type="entry name" value="PAX TRANSCRIPTION ACTIVATION DOMAIN INTERACTING PROTEIN"/>
    <property type="match status" value="1"/>
</dbReference>
<feature type="compositionally biased region" description="Polar residues" evidence="6">
    <location>
        <begin position="139"/>
        <end position="155"/>
    </location>
</feature>
<feature type="compositionally biased region" description="Polar residues" evidence="6">
    <location>
        <begin position="1367"/>
        <end position="1379"/>
    </location>
</feature>
<evidence type="ECO:0000256" key="3">
    <source>
        <dbReference type="ARBA" id="ARBA00023242"/>
    </source>
</evidence>
<feature type="compositionally biased region" description="Basic and acidic residues" evidence="6">
    <location>
        <begin position="873"/>
        <end position="907"/>
    </location>
</feature>
<dbReference type="PROSITE" id="PS50172">
    <property type="entry name" value="BRCT"/>
    <property type="match status" value="1"/>
</dbReference>
<dbReference type="InterPro" id="IPR036420">
    <property type="entry name" value="BRCT_dom_sf"/>
</dbReference>
<evidence type="ECO:0000259" key="7">
    <source>
        <dbReference type="PROSITE" id="PS50172"/>
    </source>
</evidence>
<organism evidence="8 9">
    <name type="scientific">Mya arenaria</name>
    <name type="common">Soft-shell clam</name>
    <dbReference type="NCBI Taxonomy" id="6604"/>
    <lineage>
        <taxon>Eukaryota</taxon>
        <taxon>Metazoa</taxon>
        <taxon>Spiralia</taxon>
        <taxon>Lophotrochozoa</taxon>
        <taxon>Mollusca</taxon>
        <taxon>Bivalvia</taxon>
        <taxon>Autobranchia</taxon>
        <taxon>Heteroconchia</taxon>
        <taxon>Euheterodonta</taxon>
        <taxon>Imparidentia</taxon>
        <taxon>Neoheterodontei</taxon>
        <taxon>Myida</taxon>
        <taxon>Myoidea</taxon>
        <taxon>Myidae</taxon>
        <taxon>Mya</taxon>
    </lineage>
</organism>
<dbReference type="SUPFAM" id="SSF52113">
    <property type="entry name" value="BRCT domain"/>
    <property type="match status" value="1"/>
</dbReference>
<feature type="compositionally biased region" description="Basic and acidic residues" evidence="6">
    <location>
        <begin position="1509"/>
        <end position="1531"/>
    </location>
</feature>
<gene>
    <name evidence="8" type="ORF">MAR_037282</name>
</gene>
<feature type="compositionally biased region" description="Basic and acidic residues" evidence="6">
    <location>
        <begin position="1277"/>
        <end position="1295"/>
    </location>
</feature>
<comment type="subcellular location">
    <subcellularLocation>
        <location evidence="1">Nucleus</location>
    </subcellularLocation>
</comment>
<dbReference type="PANTHER" id="PTHR23196:SF1">
    <property type="entry name" value="PAX-INTERACTING PROTEIN 1"/>
    <property type="match status" value="1"/>
</dbReference>
<accession>A0ABY7FN18</accession>
<dbReference type="SMART" id="SM00292">
    <property type="entry name" value="BRCT"/>
    <property type="match status" value="1"/>
</dbReference>
<proteinExistence type="predicted"/>
<dbReference type="EMBL" id="CP111024">
    <property type="protein sequence ID" value="WAR23613.1"/>
    <property type="molecule type" value="Genomic_DNA"/>
</dbReference>
<dbReference type="InterPro" id="IPR001357">
    <property type="entry name" value="BRCT_dom"/>
</dbReference>
<dbReference type="Proteomes" id="UP001164746">
    <property type="component" value="Chromosome 13"/>
</dbReference>
<evidence type="ECO:0000256" key="2">
    <source>
        <dbReference type="ARBA" id="ARBA00022763"/>
    </source>
</evidence>
<evidence type="ECO:0000256" key="5">
    <source>
        <dbReference type="ARBA" id="ARBA00030146"/>
    </source>
</evidence>
<feature type="compositionally biased region" description="Basic and acidic residues" evidence="6">
    <location>
        <begin position="929"/>
        <end position="938"/>
    </location>
</feature>
<feature type="compositionally biased region" description="Polar residues" evidence="6">
    <location>
        <begin position="791"/>
        <end position="808"/>
    </location>
</feature>
<feature type="compositionally biased region" description="Basic and acidic residues" evidence="6">
    <location>
        <begin position="1424"/>
        <end position="1446"/>
    </location>
</feature>
<evidence type="ECO:0000256" key="6">
    <source>
        <dbReference type="SAM" id="MobiDB-lite"/>
    </source>
</evidence>
<dbReference type="InterPro" id="IPR051579">
    <property type="entry name" value="DDR_Transcriptional_Reg"/>
</dbReference>
<evidence type="ECO:0000256" key="1">
    <source>
        <dbReference type="ARBA" id="ARBA00004123"/>
    </source>
</evidence>
<dbReference type="Pfam" id="PF16770">
    <property type="entry name" value="RTT107_BRCT_5"/>
    <property type="match status" value="1"/>
</dbReference>
<feature type="compositionally biased region" description="Acidic residues" evidence="6">
    <location>
        <begin position="188"/>
        <end position="214"/>
    </location>
</feature>
<feature type="compositionally biased region" description="Basic residues" evidence="6">
    <location>
        <begin position="1178"/>
        <end position="1189"/>
    </location>
</feature>
<feature type="compositionally biased region" description="Basic and acidic residues" evidence="6">
    <location>
        <begin position="1240"/>
        <end position="1263"/>
    </location>
</feature>
<feature type="compositionally biased region" description="Basic and acidic residues" evidence="6">
    <location>
        <begin position="733"/>
        <end position="752"/>
    </location>
</feature>
<feature type="compositionally biased region" description="Basic and acidic residues" evidence="6">
    <location>
        <begin position="1015"/>
        <end position="1049"/>
    </location>
</feature>
<dbReference type="CDD" id="cd17744">
    <property type="entry name" value="BRCT_MDC1_rpt1"/>
    <property type="match status" value="1"/>
</dbReference>
<feature type="compositionally biased region" description="Low complexity" evidence="6">
    <location>
        <begin position="1464"/>
        <end position="1479"/>
    </location>
</feature>
<feature type="compositionally biased region" description="Polar residues" evidence="6">
    <location>
        <begin position="945"/>
        <end position="955"/>
    </location>
</feature>
<evidence type="ECO:0000313" key="8">
    <source>
        <dbReference type="EMBL" id="WAR23613.1"/>
    </source>
</evidence>
<keyword evidence="9" id="KW-1185">Reference proteome</keyword>
<evidence type="ECO:0000313" key="9">
    <source>
        <dbReference type="Proteomes" id="UP001164746"/>
    </source>
</evidence>
<keyword evidence="2" id="KW-0227">DNA damage</keyword>
<feature type="compositionally biased region" description="Basic residues" evidence="6">
    <location>
        <begin position="1447"/>
        <end position="1459"/>
    </location>
</feature>
<feature type="compositionally biased region" description="Basic and acidic residues" evidence="6">
    <location>
        <begin position="1332"/>
        <end position="1349"/>
    </location>
</feature>
<feature type="region of interest" description="Disordered" evidence="6">
    <location>
        <begin position="726"/>
        <end position="1083"/>
    </location>
</feature>
<feature type="compositionally biased region" description="Basic and acidic residues" evidence="6">
    <location>
        <begin position="1380"/>
        <end position="1413"/>
    </location>
</feature>